<protein>
    <submittedName>
        <fullName evidence="1">Uncharacterized protein</fullName>
    </submittedName>
</protein>
<comment type="caution">
    <text evidence="1">The sequence shown here is derived from an EMBL/GenBank/DDBJ whole genome shotgun (WGS) entry which is preliminary data.</text>
</comment>
<accession>A0ABR9LFU1</accession>
<dbReference type="EMBL" id="JADBEJ010000005">
    <property type="protein sequence ID" value="MBE1579519.1"/>
    <property type="molecule type" value="Genomic_DNA"/>
</dbReference>
<gene>
    <name evidence="1" type="ORF">H4W30_006579</name>
</gene>
<organism evidence="1 2">
    <name type="scientific">Amycolatopsis roodepoortensis</name>
    <dbReference type="NCBI Taxonomy" id="700274"/>
    <lineage>
        <taxon>Bacteria</taxon>
        <taxon>Bacillati</taxon>
        <taxon>Actinomycetota</taxon>
        <taxon>Actinomycetes</taxon>
        <taxon>Pseudonocardiales</taxon>
        <taxon>Pseudonocardiaceae</taxon>
        <taxon>Amycolatopsis</taxon>
    </lineage>
</organism>
<sequence>MQLERINTATKTELAGARKMFPRSRNVKLAPTVTSRGRCCTIELTLAVNDPGNENALVLNAGVYGDNYLLVLLNQKAKNFKEGGIVTATGTVENISATSSSAKNTGLVQAAIYDAYTHEQFLHNANVRAADDTVPR</sequence>
<evidence type="ECO:0000313" key="2">
    <source>
        <dbReference type="Proteomes" id="UP000656548"/>
    </source>
</evidence>
<name>A0ABR9LFU1_9PSEU</name>
<reference evidence="1 2" key="1">
    <citation type="submission" date="2020-10" db="EMBL/GenBank/DDBJ databases">
        <title>Sequencing the genomes of 1000 actinobacteria strains.</title>
        <authorList>
            <person name="Klenk H.-P."/>
        </authorList>
    </citation>
    <scope>NUCLEOTIDE SEQUENCE [LARGE SCALE GENOMIC DNA]</scope>
    <source>
        <strain evidence="1 2">DSM 46661</strain>
    </source>
</reference>
<keyword evidence="2" id="KW-1185">Reference proteome</keyword>
<proteinExistence type="predicted"/>
<evidence type="ECO:0000313" key="1">
    <source>
        <dbReference type="EMBL" id="MBE1579519.1"/>
    </source>
</evidence>
<dbReference type="Proteomes" id="UP000656548">
    <property type="component" value="Unassembled WGS sequence"/>
</dbReference>
<dbReference type="RefSeq" id="WP_144024174.1">
    <property type="nucleotide sequence ID" value="NZ_JADBEJ010000005.1"/>
</dbReference>